<dbReference type="Pfam" id="PF20684">
    <property type="entry name" value="Fung_rhodopsin"/>
    <property type="match status" value="1"/>
</dbReference>
<evidence type="ECO:0000256" key="5">
    <source>
        <dbReference type="ARBA" id="ARBA00038359"/>
    </source>
</evidence>
<evidence type="ECO:0000313" key="10">
    <source>
        <dbReference type="Proteomes" id="UP001251528"/>
    </source>
</evidence>
<comment type="subcellular location">
    <subcellularLocation>
        <location evidence="1">Membrane</location>
        <topology evidence="1">Multi-pass membrane protein</topology>
    </subcellularLocation>
</comment>
<evidence type="ECO:0000256" key="7">
    <source>
        <dbReference type="SAM" id="Phobius"/>
    </source>
</evidence>
<dbReference type="PANTHER" id="PTHR33048">
    <property type="entry name" value="PTH11-LIKE INTEGRAL MEMBRANE PROTEIN (AFU_ORTHOLOGUE AFUA_5G11245)"/>
    <property type="match status" value="1"/>
</dbReference>
<keyword evidence="4 7" id="KW-0472">Membrane</keyword>
<feature type="transmembrane region" description="Helical" evidence="7">
    <location>
        <begin position="43"/>
        <end position="66"/>
    </location>
</feature>
<keyword evidence="3 7" id="KW-1133">Transmembrane helix</keyword>
<protein>
    <recommendedName>
        <fullName evidence="8">Rhodopsin domain-containing protein</fullName>
    </recommendedName>
</protein>
<evidence type="ECO:0000256" key="4">
    <source>
        <dbReference type="ARBA" id="ARBA00023136"/>
    </source>
</evidence>
<gene>
    <name evidence="9" type="ORF">QQS21_011080</name>
</gene>
<organism evidence="9 10">
    <name type="scientific">Conoideocrella luteorostrata</name>
    <dbReference type="NCBI Taxonomy" id="1105319"/>
    <lineage>
        <taxon>Eukaryota</taxon>
        <taxon>Fungi</taxon>
        <taxon>Dikarya</taxon>
        <taxon>Ascomycota</taxon>
        <taxon>Pezizomycotina</taxon>
        <taxon>Sordariomycetes</taxon>
        <taxon>Hypocreomycetidae</taxon>
        <taxon>Hypocreales</taxon>
        <taxon>Clavicipitaceae</taxon>
        <taxon>Conoideocrella</taxon>
    </lineage>
</organism>
<dbReference type="InterPro" id="IPR049326">
    <property type="entry name" value="Rhodopsin_dom_fungi"/>
</dbReference>
<dbReference type="EMBL" id="JASWJB010000352">
    <property type="protein sequence ID" value="KAK2591238.1"/>
    <property type="molecule type" value="Genomic_DNA"/>
</dbReference>
<accession>A0AAJ0FU30</accession>
<keyword evidence="2 7" id="KW-0812">Transmembrane</keyword>
<comment type="similarity">
    <text evidence="5">Belongs to the SAT4 family.</text>
</comment>
<feature type="transmembrane region" description="Helical" evidence="7">
    <location>
        <begin position="156"/>
        <end position="175"/>
    </location>
</feature>
<keyword evidence="10" id="KW-1185">Reference proteome</keyword>
<dbReference type="AlphaFoldDB" id="A0AAJ0FU30"/>
<proteinExistence type="inferred from homology"/>
<feature type="compositionally biased region" description="Polar residues" evidence="6">
    <location>
        <begin position="213"/>
        <end position="230"/>
    </location>
</feature>
<comment type="caution">
    <text evidence="9">The sequence shown here is derived from an EMBL/GenBank/DDBJ whole genome shotgun (WGS) entry which is preliminary data.</text>
</comment>
<feature type="transmembrane region" description="Helical" evidence="7">
    <location>
        <begin position="16"/>
        <end position="36"/>
    </location>
</feature>
<dbReference type="PANTHER" id="PTHR33048:SF47">
    <property type="entry name" value="INTEGRAL MEMBRANE PROTEIN-RELATED"/>
    <property type="match status" value="1"/>
</dbReference>
<evidence type="ECO:0000256" key="6">
    <source>
        <dbReference type="SAM" id="MobiDB-lite"/>
    </source>
</evidence>
<dbReference type="InterPro" id="IPR052337">
    <property type="entry name" value="SAT4-like"/>
</dbReference>
<dbReference type="GO" id="GO:0016020">
    <property type="term" value="C:membrane"/>
    <property type="evidence" value="ECO:0007669"/>
    <property type="project" value="UniProtKB-SubCell"/>
</dbReference>
<reference evidence="9" key="1">
    <citation type="submission" date="2023-06" db="EMBL/GenBank/DDBJ databases">
        <title>Conoideocrella luteorostrata (Hypocreales: Clavicipitaceae), a potential biocontrol fungus for elongate hemlock scale in United States Christmas tree production areas.</title>
        <authorList>
            <person name="Barrett H."/>
            <person name="Lovett B."/>
            <person name="Macias A.M."/>
            <person name="Stajich J.E."/>
            <person name="Kasson M.T."/>
        </authorList>
    </citation>
    <scope>NUCLEOTIDE SEQUENCE</scope>
    <source>
        <strain evidence="9">ARSEF 14590</strain>
    </source>
</reference>
<feature type="transmembrane region" description="Helical" evidence="7">
    <location>
        <begin position="121"/>
        <end position="144"/>
    </location>
</feature>
<evidence type="ECO:0000259" key="8">
    <source>
        <dbReference type="Pfam" id="PF20684"/>
    </source>
</evidence>
<feature type="region of interest" description="Disordered" evidence="6">
    <location>
        <begin position="201"/>
        <end position="230"/>
    </location>
</feature>
<evidence type="ECO:0000256" key="2">
    <source>
        <dbReference type="ARBA" id="ARBA00022692"/>
    </source>
</evidence>
<feature type="transmembrane region" description="Helical" evidence="7">
    <location>
        <begin position="95"/>
        <end position="114"/>
    </location>
</feature>
<name>A0AAJ0FU30_9HYPO</name>
<dbReference type="Proteomes" id="UP001251528">
    <property type="component" value="Unassembled WGS sequence"/>
</dbReference>
<sequence length="308" mass="34162">MAVEVLKAGDIMNGVYGIQQSFVKFSLLVLYYRLFWINDKFRIAVWAVGIAQGAWGLAVLLVHIFACNPIAKVWNPKIPGHCIDVNLFFNIYEPLNALLDFIVAGLAIWMLPALQMRRRTLVHLGFLFALGSFSGIISIIKVVQAQYAAQRNFQSVIWNIVQMATSIICCCAPIYQSILPKFGVYDKLYSWVSTVLSSRRSHGDSAGRHGPAANTSTGDNNRSKSGGLSQRSQWFNNYNGSSERALAWAEAGLKQNKGGSLGSKDTVNIPSGRRLWGIASKLLDHAECTISPKFKKRVKKMLEKAYLA</sequence>
<evidence type="ECO:0000313" key="9">
    <source>
        <dbReference type="EMBL" id="KAK2591238.1"/>
    </source>
</evidence>
<feature type="domain" description="Rhodopsin" evidence="8">
    <location>
        <begin position="14"/>
        <end position="179"/>
    </location>
</feature>
<evidence type="ECO:0000256" key="1">
    <source>
        <dbReference type="ARBA" id="ARBA00004141"/>
    </source>
</evidence>
<evidence type="ECO:0000256" key="3">
    <source>
        <dbReference type="ARBA" id="ARBA00022989"/>
    </source>
</evidence>